<dbReference type="EMBL" id="CP002691">
    <property type="protein sequence ID" value="AEE48928.1"/>
    <property type="molecule type" value="Genomic_DNA"/>
</dbReference>
<evidence type="ECO:0000313" key="2">
    <source>
        <dbReference type="Proteomes" id="UP000008461"/>
    </source>
</evidence>
<dbReference type="AlphaFoldDB" id="F4KQA2"/>
<organism evidence="1 2">
    <name type="scientific">Haliscomenobacter hydrossis (strain ATCC 27775 / DSM 1100 / LMG 10767 / O)</name>
    <dbReference type="NCBI Taxonomy" id="760192"/>
    <lineage>
        <taxon>Bacteria</taxon>
        <taxon>Pseudomonadati</taxon>
        <taxon>Bacteroidota</taxon>
        <taxon>Saprospiria</taxon>
        <taxon>Saprospirales</taxon>
        <taxon>Haliscomenobacteraceae</taxon>
        <taxon>Haliscomenobacter</taxon>
    </lineage>
</organism>
<evidence type="ECO:0000313" key="1">
    <source>
        <dbReference type="EMBL" id="AEE48928.1"/>
    </source>
</evidence>
<reference evidence="1 2" key="1">
    <citation type="journal article" date="2011" name="Stand. Genomic Sci.">
        <title>Complete genome sequence of Haliscomenobacter hydrossis type strain (O).</title>
        <authorList>
            <consortium name="US DOE Joint Genome Institute (JGI-PGF)"/>
            <person name="Daligault H."/>
            <person name="Lapidus A."/>
            <person name="Zeytun A."/>
            <person name="Nolan M."/>
            <person name="Lucas S."/>
            <person name="Del Rio T.G."/>
            <person name="Tice H."/>
            <person name="Cheng J.F."/>
            <person name="Tapia R."/>
            <person name="Han C."/>
            <person name="Goodwin L."/>
            <person name="Pitluck S."/>
            <person name="Liolios K."/>
            <person name="Pagani I."/>
            <person name="Ivanova N."/>
            <person name="Huntemann M."/>
            <person name="Mavromatis K."/>
            <person name="Mikhailova N."/>
            <person name="Pati A."/>
            <person name="Chen A."/>
            <person name="Palaniappan K."/>
            <person name="Land M."/>
            <person name="Hauser L."/>
            <person name="Brambilla E.M."/>
            <person name="Rohde M."/>
            <person name="Verbarg S."/>
            <person name="Goker M."/>
            <person name="Bristow J."/>
            <person name="Eisen J.A."/>
            <person name="Markowitz V."/>
            <person name="Hugenholtz P."/>
            <person name="Kyrpides N.C."/>
            <person name="Klenk H.P."/>
            <person name="Woyke T."/>
        </authorList>
    </citation>
    <scope>NUCLEOTIDE SEQUENCE [LARGE SCALE GENOMIC DNA]</scope>
    <source>
        <strain evidence="2">ATCC 27775 / DSM 1100 / LMG 10767 / O</strain>
    </source>
</reference>
<dbReference type="PROSITE" id="PS51257">
    <property type="entry name" value="PROKAR_LIPOPROTEIN"/>
    <property type="match status" value="1"/>
</dbReference>
<accession>F4KQA2</accession>
<sequence length="244" mass="27307">MKKLIFGLLFSACFLLTGCIDIVEEMTLNKNGKGIYTFTIDMSSVLQLASMKDLMNQAGADEEAQKKLGVDKMEKDTTIYFKDMPAELRAETGNPDFWKKAQMNMKMSEKDKKLVMQMRLDFDKIEDIEFFFKNLTKVMKEGAGELGGMPTEGLAPTAVAFKLAKKSLTRLPTPKAENAPSGEDLEMMKMFLGTAKYKTIYNLPNRVKKTKIANAKIDGNTVTVENSMLDIMEGKAKLDGEISF</sequence>
<reference key="2">
    <citation type="submission" date="2011-04" db="EMBL/GenBank/DDBJ databases">
        <title>Complete sequence of chromosome of Haliscomenobacter hydrossis DSM 1100.</title>
        <authorList>
            <consortium name="US DOE Joint Genome Institute (JGI-PGF)"/>
            <person name="Lucas S."/>
            <person name="Han J."/>
            <person name="Lapidus A."/>
            <person name="Bruce D."/>
            <person name="Goodwin L."/>
            <person name="Pitluck S."/>
            <person name="Peters L."/>
            <person name="Kyrpides N."/>
            <person name="Mavromatis K."/>
            <person name="Ivanova N."/>
            <person name="Ovchinnikova G."/>
            <person name="Pagani I."/>
            <person name="Daligault H."/>
            <person name="Detter J.C."/>
            <person name="Han C."/>
            <person name="Land M."/>
            <person name="Hauser L."/>
            <person name="Markowitz V."/>
            <person name="Cheng J.-F."/>
            <person name="Hugenholtz P."/>
            <person name="Woyke T."/>
            <person name="Wu D."/>
            <person name="Verbarg S."/>
            <person name="Frueling A."/>
            <person name="Brambilla E."/>
            <person name="Klenk H.-P."/>
            <person name="Eisen J.A."/>
        </authorList>
    </citation>
    <scope>NUCLEOTIDE SEQUENCE</scope>
    <source>
        <strain>DSM 1100</strain>
    </source>
</reference>
<dbReference type="HOGENOM" id="CLU_1136802_0_0_10"/>
<protein>
    <recommendedName>
        <fullName evidence="3">Lipoprotein</fullName>
    </recommendedName>
</protein>
<proteinExistence type="predicted"/>
<dbReference type="Proteomes" id="UP000008461">
    <property type="component" value="Chromosome"/>
</dbReference>
<evidence type="ECO:0008006" key="3">
    <source>
        <dbReference type="Google" id="ProtNLM"/>
    </source>
</evidence>
<dbReference type="OrthoDB" id="978531at2"/>
<keyword evidence="2" id="KW-1185">Reference proteome</keyword>
<name>F4KQA2_HALH1</name>
<dbReference type="KEGG" id="hhy:Halhy_1029"/>
<dbReference type="RefSeq" id="WP_013763483.1">
    <property type="nucleotide sequence ID" value="NC_015510.1"/>
</dbReference>
<gene>
    <name evidence="1" type="ordered locus">Halhy_1029</name>
</gene>